<feature type="non-terminal residue" evidence="2">
    <location>
        <position position="1"/>
    </location>
</feature>
<evidence type="ECO:0000313" key="3">
    <source>
        <dbReference type="Proteomes" id="UP000000311"/>
    </source>
</evidence>
<evidence type="ECO:0000259" key="1">
    <source>
        <dbReference type="Pfam" id="PF18701"/>
    </source>
</evidence>
<dbReference type="InParanoid" id="E2A2K9"/>
<dbReference type="EMBL" id="GL436099">
    <property type="protein sequence ID" value="EFN72330.1"/>
    <property type="molecule type" value="Genomic_DNA"/>
</dbReference>
<reference evidence="2 3" key="1">
    <citation type="journal article" date="2010" name="Science">
        <title>Genomic comparison of the ants Camponotus floridanus and Harpegnathos saltator.</title>
        <authorList>
            <person name="Bonasio R."/>
            <person name="Zhang G."/>
            <person name="Ye C."/>
            <person name="Mutti N.S."/>
            <person name="Fang X."/>
            <person name="Qin N."/>
            <person name="Donahue G."/>
            <person name="Yang P."/>
            <person name="Li Q."/>
            <person name="Li C."/>
            <person name="Zhang P."/>
            <person name="Huang Z."/>
            <person name="Berger S.L."/>
            <person name="Reinberg D."/>
            <person name="Wang J."/>
            <person name="Liebig J."/>
        </authorList>
    </citation>
    <scope>NUCLEOTIDE SEQUENCE [LARGE SCALE GENOMIC DNA]</scope>
    <source>
        <strain evidence="3">C129</strain>
    </source>
</reference>
<organism evidence="3">
    <name type="scientific">Camponotus floridanus</name>
    <name type="common">Florida carpenter ant</name>
    <dbReference type="NCBI Taxonomy" id="104421"/>
    <lineage>
        <taxon>Eukaryota</taxon>
        <taxon>Metazoa</taxon>
        <taxon>Ecdysozoa</taxon>
        <taxon>Arthropoda</taxon>
        <taxon>Hexapoda</taxon>
        <taxon>Insecta</taxon>
        <taxon>Pterygota</taxon>
        <taxon>Neoptera</taxon>
        <taxon>Endopterygota</taxon>
        <taxon>Hymenoptera</taxon>
        <taxon>Apocrita</taxon>
        <taxon>Aculeata</taxon>
        <taxon>Formicoidea</taxon>
        <taxon>Formicidae</taxon>
        <taxon>Formicinae</taxon>
        <taxon>Camponotus</taxon>
    </lineage>
</organism>
<dbReference type="InterPro" id="IPR036397">
    <property type="entry name" value="RNaseH_sf"/>
</dbReference>
<keyword evidence="3" id="KW-1185">Reference proteome</keyword>
<dbReference type="PANTHER" id="PTHR47331:SF1">
    <property type="entry name" value="GAG-LIKE PROTEIN"/>
    <property type="match status" value="1"/>
</dbReference>
<dbReference type="PANTHER" id="PTHR47331">
    <property type="entry name" value="PHD-TYPE DOMAIN-CONTAINING PROTEIN"/>
    <property type="match status" value="1"/>
</dbReference>
<dbReference type="OrthoDB" id="6615390at2759"/>
<protein>
    <recommendedName>
        <fullName evidence="1">DUF5641 domain-containing protein</fullName>
    </recommendedName>
</protein>
<dbReference type="InterPro" id="IPR040676">
    <property type="entry name" value="DUF5641"/>
</dbReference>
<evidence type="ECO:0000313" key="2">
    <source>
        <dbReference type="EMBL" id="EFN72330.1"/>
    </source>
</evidence>
<dbReference type="Proteomes" id="UP000000311">
    <property type="component" value="Unassembled WGS sequence"/>
</dbReference>
<dbReference type="Gene3D" id="3.30.420.10">
    <property type="entry name" value="Ribonuclease H-like superfamily/Ribonuclease H"/>
    <property type="match status" value="1"/>
</dbReference>
<accession>E2A2K9</accession>
<gene>
    <name evidence="2" type="ORF">EAG_12036</name>
</gene>
<proteinExistence type="predicted"/>
<name>E2A2K9_CAMFO</name>
<dbReference type="AlphaFoldDB" id="E2A2K9"/>
<dbReference type="STRING" id="104421.E2A2K9"/>
<sequence>NPPAAPHFGGLWEAAVKSTKHHLRRVLGDTTLTFEEMSTFLAQVETCLNSRPFQALSDDHDDITALTPGHFLIGAPLLAVPEPSLADSSFNLLPRWKLLQRMRDHFWERWSREYVNSLVSRPKWLKDSASPTVGALCLVRSDTTPPTRWPLARITRLHPGDDGVTRVRTASSELIRPLTKIVLLPGADTA</sequence>
<feature type="domain" description="DUF5641" evidence="1">
    <location>
        <begin position="95"/>
        <end position="184"/>
    </location>
</feature>
<dbReference type="Pfam" id="PF18701">
    <property type="entry name" value="DUF5641"/>
    <property type="match status" value="1"/>
</dbReference>
<dbReference type="GO" id="GO:0003676">
    <property type="term" value="F:nucleic acid binding"/>
    <property type="evidence" value="ECO:0007669"/>
    <property type="project" value="InterPro"/>
</dbReference>
<feature type="non-terminal residue" evidence="2">
    <location>
        <position position="190"/>
    </location>
</feature>
<dbReference type="OMA" id="WRTARIV"/>